<dbReference type="GO" id="GO:0005886">
    <property type="term" value="C:plasma membrane"/>
    <property type="evidence" value="ECO:0007669"/>
    <property type="project" value="UniProtKB-SubCell"/>
</dbReference>
<keyword evidence="4" id="KW-1003">Cell membrane</keyword>
<gene>
    <name evidence="9" type="ORF">EYW49_13290</name>
</gene>
<dbReference type="InterPro" id="IPR003593">
    <property type="entry name" value="AAA+_ATPase"/>
</dbReference>
<keyword evidence="7" id="KW-0472">Membrane</keyword>
<evidence type="ECO:0000256" key="3">
    <source>
        <dbReference type="ARBA" id="ARBA00022448"/>
    </source>
</evidence>
<keyword evidence="5" id="KW-0547">Nucleotide-binding</keyword>
<evidence type="ECO:0000256" key="4">
    <source>
        <dbReference type="ARBA" id="ARBA00022475"/>
    </source>
</evidence>
<dbReference type="InterPro" id="IPR003439">
    <property type="entry name" value="ABC_transporter-like_ATP-bd"/>
</dbReference>
<dbReference type="CDD" id="cd03257">
    <property type="entry name" value="ABC_NikE_OppD_transporters"/>
    <property type="match status" value="1"/>
</dbReference>
<dbReference type="GO" id="GO:0016887">
    <property type="term" value="F:ATP hydrolysis activity"/>
    <property type="evidence" value="ECO:0007669"/>
    <property type="project" value="InterPro"/>
</dbReference>
<organism evidence="9 10">
    <name type="scientific">Siculibacillus lacustris</name>
    <dbReference type="NCBI Taxonomy" id="1549641"/>
    <lineage>
        <taxon>Bacteria</taxon>
        <taxon>Pseudomonadati</taxon>
        <taxon>Pseudomonadota</taxon>
        <taxon>Alphaproteobacteria</taxon>
        <taxon>Hyphomicrobiales</taxon>
        <taxon>Ancalomicrobiaceae</taxon>
        <taxon>Siculibacillus</taxon>
    </lineage>
</organism>
<dbReference type="Pfam" id="PF00005">
    <property type="entry name" value="ABC_tran"/>
    <property type="match status" value="1"/>
</dbReference>
<dbReference type="GO" id="GO:0015833">
    <property type="term" value="P:peptide transport"/>
    <property type="evidence" value="ECO:0007669"/>
    <property type="project" value="InterPro"/>
</dbReference>
<dbReference type="FunFam" id="3.40.50.300:FF:000016">
    <property type="entry name" value="Oligopeptide ABC transporter ATP-binding component"/>
    <property type="match status" value="1"/>
</dbReference>
<reference evidence="9 10" key="1">
    <citation type="submission" date="2019-02" db="EMBL/GenBank/DDBJ databases">
        <title>Siculibacillus lacustris gen. nov., sp. nov., a new rosette-forming bacterium isolated from a freshwater crater lake (Lake St. Ana, Romania).</title>
        <authorList>
            <person name="Felfoldi T."/>
            <person name="Marton Z."/>
            <person name="Szabo A."/>
            <person name="Mentes A."/>
            <person name="Boka K."/>
            <person name="Marialigeti K."/>
            <person name="Mathe I."/>
            <person name="Koncz M."/>
            <person name="Schumann P."/>
            <person name="Toth E."/>
        </authorList>
    </citation>
    <scope>NUCLEOTIDE SEQUENCE [LARGE SCALE GENOMIC DNA]</scope>
    <source>
        <strain evidence="9 10">SA-279</strain>
    </source>
</reference>
<evidence type="ECO:0000256" key="1">
    <source>
        <dbReference type="ARBA" id="ARBA00004417"/>
    </source>
</evidence>
<dbReference type="AlphaFoldDB" id="A0A4Q9VNS0"/>
<dbReference type="SMART" id="SM00382">
    <property type="entry name" value="AAA"/>
    <property type="match status" value="1"/>
</dbReference>
<proteinExistence type="inferred from homology"/>
<accession>A0A4Q9VNS0</accession>
<evidence type="ECO:0000256" key="2">
    <source>
        <dbReference type="ARBA" id="ARBA00005417"/>
    </source>
</evidence>
<keyword evidence="6 9" id="KW-0067">ATP-binding</keyword>
<sequence>MLTVDDLEIGFSTLHPLAGVDFSVARGEILGLVGESGSGKSMTAMSVMGLLPLIGGRVTRGSIRFEGEELTTLDEARYRRLRGGRIALITQNPMTSLDPMVRVGPQIDQGARLHLGLDARAARIRTVELMARMRIPDAARVYDLHPHQLSGGLRQRIVIAMALAGDPELLIADEPTTALDVIVQAQIVQLLVELVRERDLALMLITHDMGLVAQACDRVAVMYSGRIVESGPVAAIFEDPRHPYTRALIGCIPRPGMAEGTLAGIPGTVPSIADLPSGCRFHPRCPMAVAACRDRVPQTVAVAADHGVACLLAGAASGDAP</sequence>
<dbReference type="PANTHER" id="PTHR43297:SF2">
    <property type="entry name" value="DIPEPTIDE TRANSPORT ATP-BINDING PROTEIN DPPD"/>
    <property type="match status" value="1"/>
</dbReference>
<keyword evidence="3" id="KW-0813">Transport</keyword>
<dbReference type="Proteomes" id="UP000292781">
    <property type="component" value="Unassembled WGS sequence"/>
</dbReference>
<protein>
    <submittedName>
        <fullName evidence="9">ABC transporter ATP-binding protein</fullName>
    </submittedName>
</protein>
<dbReference type="EMBL" id="SJFN01000018">
    <property type="protein sequence ID" value="TBW36808.1"/>
    <property type="molecule type" value="Genomic_DNA"/>
</dbReference>
<feature type="domain" description="ABC transporter" evidence="8">
    <location>
        <begin position="2"/>
        <end position="249"/>
    </location>
</feature>
<evidence type="ECO:0000256" key="5">
    <source>
        <dbReference type="ARBA" id="ARBA00022741"/>
    </source>
</evidence>
<dbReference type="PROSITE" id="PS50893">
    <property type="entry name" value="ABC_TRANSPORTER_2"/>
    <property type="match status" value="1"/>
</dbReference>
<dbReference type="GO" id="GO:0005524">
    <property type="term" value="F:ATP binding"/>
    <property type="evidence" value="ECO:0007669"/>
    <property type="project" value="UniProtKB-KW"/>
</dbReference>
<dbReference type="RefSeq" id="WP_131310072.1">
    <property type="nucleotide sequence ID" value="NZ_SJFN01000018.1"/>
</dbReference>
<name>A0A4Q9VNS0_9HYPH</name>
<dbReference type="InterPro" id="IPR027417">
    <property type="entry name" value="P-loop_NTPase"/>
</dbReference>
<dbReference type="InterPro" id="IPR050388">
    <property type="entry name" value="ABC_Ni/Peptide_Import"/>
</dbReference>
<evidence type="ECO:0000256" key="7">
    <source>
        <dbReference type="ARBA" id="ARBA00023136"/>
    </source>
</evidence>
<evidence type="ECO:0000259" key="8">
    <source>
        <dbReference type="PROSITE" id="PS50893"/>
    </source>
</evidence>
<dbReference type="NCBIfam" id="TIGR01727">
    <property type="entry name" value="oligo_HPY"/>
    <property type="match status" value="1"/>
</dbReference>
<keyword evidence="10" id="KW-1185">Reference proteome</keyword>
<dbReference type="Pfam" id="PF08352">
    <property type="entry name" value="oligo_HPY"/>
    <property type="match status" value="1"/>
</dbReference>
<dbReference type="InterPro" id="IPR013563">
    <property type="entry name" value="Oligopep_ABC_C"/>
</dbReference>
<dbReference type="OrthoDB" id="9815712at2"/>
<dbReference type="SUPFAM" id="SSF52540">
    <property type="entry name" value="P-loop containing nucleoside triphosphate hydrolases"/>
    <property type="match status" value="1"/>
</dbReference>
<evidence type="ECO:0000313" key="10">
    <source>
        <dbReference type="Proteomes" id="UP000292781"/>
    </source>
</evidence>
<evidence type="ECO:0000313" key="9">
    <source>
        <dbReference type="EMBL" id="TBW36808.1"/>
    </source>
</evidence>
<dbReference type="GO" id="GO:0055085">
    <property type="term" value="P:transmembrane transport"/>
    <property type="evidence" value="ECO:0007669"/>
    <property type="project" value="UniProtKB-ARBA"/>
</dbReference>
<comment type="subcellular location">
    <subcellularLocation>
        <location evidence="1">Cell inner membrane</location>
        <topology evidence="1">Peripheral membrane protein</topology>
    </subcellularLocation>
</comment>
<comment type="similarity">
    <text evidence="2">Belongs to the ABC transporter superfamily.</text>
</comment>
<comment type="caution">
    <text evidence="9">The sequence shown here is derived from an EMBL/GenBank/DDBJ whole genome shotgun (WGS) entry which is preliminary data.</text>
</comment>
<dbReference type="Gene3D" id="3.40.50.300">
    <property type="entry name" value="P-loop containing nucleotide triphosphate hydrolases"/>
    <property type="match status" value="1"/>
</dbReference>
<evidence type="ECO:0000256" key="6">
    <source>
        <dbReference type="ARBA" id="ARBA00022840"/>
    </source>
</evidence>
<dbReference type="PANTHER" id="PTHR43297">
    <property type="entry name" value="OLIGOPEPTIDE TRANSPORT ATP-BINDING PROTEIN APPD"/>
    <property type="match status" value="1"/>
</dbReference>